<feature type="region of interest" description="Disordered" evidence="1">
    <location>
        <begin position="33"/>
        <end position="99"/>
    </location>
</feature>
<feature type="compositionally biased region" description="Polar residues" evidence="1">
    <location>
        <begin position="58"/>
        <end position="75"/>
    </location>
</feature>
<dbReference type="AlphaFoldDB" id="A0A8D8JWS5"/>
<feature type="region of interest" description="Disordered" evidence="1">
    <location>
        <begin position="371"/>
        <end position="391"/>
    </location>
</feature>
<accession>A0A8D8JWS5</accession>
<feature type="region of interest" description="Disordered" evidence="1">
    <location>
        <begin position="118"/>
        <end position="148"/>
    </location>
</feature>
<dbReference type="EMBL" id="HBUE01200343">
    <property type="protein sequence ID" value="CAG6529538.1"/>
    <property type="molecule type" value="Transcribed_RNA"/>
</dbReference>
<evidence type="ECO:0000313" key="2">
    <source>
        <dbReference type="EMBL" id="CAG6581324.1"/>
    </source>
</evidence>
<reference evidence="2" key="1">
    <citation type="submission" date="2021-05" db="EMBL/GenBank/DDBJ databases">
        <authorList>
            <person name="Alioto T."/>
            <person name="Alioto T."/>
            <person name="Gomez Garrido J."/>
        </authorList>
    </citation>
    <scope>NUCLEOTIDE SEQUENCE</scope>
</reference>
<evidence type="ECO:0000256" key="1">
    <source>
        <dbReference type="SAM" id="MobiDB-lite"/>
    </source>
</evidence>
<feature type="compositionally biased region" description="Low complexity" evidence="1">
    <location>
        <begin position="38"/>
        <end position="47"/>
    </location>
</feature>
<name>A0A8D8JWS5_CULPI</name>
<feature type="region of interest" description="Disordered" evidence="1">
    <location>
        <begin position="410"/>
        <end position="521"/>
    </location>
</feature>
<feature type="compositionally biased region" description="Basic residues" evidence="1">
    <location>
        <begin position="491"/>
        <end position="513"/>
    </location>
</feature>
<organism evidence="2">
    <name type="scientific">Culex pipiens</name>
    <name type="common">House mosquito</name>
    <dbReference type="NCBI Taxonomy" id="7175"/>
    <lineage>
        <taxon>Eukaryota</taxon>
        <taxon>Metazoa</taxon>
        <taxon>Ecdysozoa</taxon>
        <taxon>Arthropoda</taxon>
        <taxon>Hexapoda</taxon>
        <taxon>Insecta</taxon>
        <taxon>Pterygota</taxon>
        <taxon>Neoptera</taxon>
        <taxon>Endopterygota</taxon>
        <taxon>Diptera</taxon>
        <taxon>Nematocera</taxon>
        <taxon>Culicoidea</taxon>
        <taxon>Culicidae</taxon>
        <taxon>Culicinae</taxon>
        <taxon>Culicini</taxon>
        <taxon>Culex</taxon>
        <taxon>Culex</taxon>
    </lineage>
</organism>
<dbReference type="EMBL" id="HBUE01306498">
    <property type="protein sequence ID" value="CAG6581324.1"/>
    <property type="molecule type" value="Transcribed_RNA"/>
</dbReference>
<sequence>MLAKNSLAPAVKCPNKSLTPSCFPTHPYNYINYQQRDNNNTSNSNSTPIGGGGAGTKPPSSLSSYNTASQSTMLTNQSNMSSLSNSQDSSNNNNNNFNCKTAERKKLGTATTTTQHLLLDNSDTVSTHSFSSGKSLKRPPPPSGCADKKLIDLETVTPLYENLTDSIQIHESPMGGAAAGNKFSIDQERYKISLSRKPRRSNARSNSAVSNSYYDCIKPIPAPRHRKYASTNSLLTKNIQMYANKLDPIYMNLPVSSGYETDPKANEEFGGAGGECPGAYDNHYFEITQHQTRILIPKELFPVDRSNQAKINQLLKKNLVSSSSSTTNTSSSRRHIKLPLQKHHSFNFQSSQTVEATVRDLKIKSHSISSKTLRDYRNSSGNSSSSSGVVNNNNNNSIIISSNNNSNLISSNSNSSKFPTSSTNPFINSSSTLTSSSSSRRLQLAAARQHTTLATATLATVRQYPSHSGPDSDEDETSSDPDQPPALLLHHQTKPNHHHQQQQHHHHHRHSKQQKQQQQHIVGAPTNSATVYKYESNSIAFKPITPVPTSTPAITNSKSSVNNMCKDKFAIK</sequence>
<feature type="compositionally biased region" description="Polar residues" evidence="1">
    <location>
        <begin position="118"/>
        <end position="134"/>
    </location>
</feature>
<protein>
    <submittedName>
        <fullName evidence="2">(northern house mosquito) hypothetical protein</fullName>
    </submittedName>
</protein>
<proteinExistence type="predicted"/>
<feature type="compositionally biased region" description="Low complexity" evidence="1">
    <location>
        <begin position="76"/>
        <end position="98"/>
    </location>
</feature>
<feature type="compositionally biased region" description="Low complexity" evidence="1">
    <location>
        <begin position="429"/>
        <end position="460"/>
    </location>
</feature>
<feature type="compositionally biased region" description="Low complexity" evidence="1">
    <location>
        <begin position="378"/>
        <end position="391"/>
    </location>
</feature>
<feature type="compositionally biased region" description="Polar residues" evidence="1">
    <location>
        <begin position="417"/>
        <end position="428"/>
    </location>
</feature>